<proteinExistence type="predicted"/>
<dbReference type="AlphaFoldDB" id="A0A8T0Q9D1"/>
<dbReference type="Proteomes" id="UP000823388">
    <property type="component" value="Chromosome 7K"/>
</dbReference>
<sequence>MLETLVGLTFKKVASIYSFPSKTFPAGLSATIKYCHHCLPFPTRAHAVKARQHVVVDHPRSHYFVLLVVFGVPQPGWYRVYYSINNIQELVTALTQDHPVVLMFWADWNQASNVMKRPYFNMAVAKKDEAVFCRLDFDKFKDVVEKFRVKYLPTFVLIKEGEEQRRVVGAKVEELNTTIKNNI</sequence>
<dbReference type="InterPro" id="IPR013766">
    <property type="entry name" value="Thioredoxin_domain"/>
</dbReference>
<feature type="domain" description="Thioredoxin" evidence="1">
    <location>
        <begin position="93"/>
        <end position="180"/>
    </location>
</feature>
<dbReference type="CDD" id="cd02947">
    <property type="entry name" value="TRX_family"/>
    <property type="match status" value="1"/>
</dbReference>
<comment type="caution">
    <text evidence="2">The sequence shown here is derived from an EMBL/GenBank/DDBJ whole genome shotgun (WGS) entry which is preliminary data.</text>
</comment>
<dbReference type="InterPro" id="IPR036249">
    <property type="entry name" value="Thioredoxin-like_sf"/>
</dbReference>
<evidence type="ECO:0000313" key="2">
    <source>
        <dbReference type="EMBL" id="KAG2570533.1"/>
    </source>
</evidence>
<dbReference type="EMBL" id="CM029049">
    <property type="protein sequence ID" value="KAG2570533.1"/>
    <property type="molecule type" value="Genomic_DNA"/>
</dbReference>
<dbReference type="PANTHER" id="PTHR10438">
    <property type="entry name" value="THIOREDOXIN"/>
    <property type="match status" value="1"/>
</dbReference>
<organism evidence="2 3">
    <name type="scientific">Panicum virgatum</name>
    <name type="common">Blackwell switchgrass</name>
    <dbReference type="NCBI Taxonomy" id="38727"/>
    <lineage>
        <taxon>Eukaryota</taxon>
        <taxon>Viridiplantae</taxon>
        <taxon>Streptophyta</taxon>
        <taxon>Embryophyta</taxon>
        <taxon>Tracheophyta</taxon>
        <taxon>Spermatophyta</taxon>
        <taxon>Magnoliopsida</taxon>
        <taxon>Liliopsida</taxon>
        <taxon>Poales</taxon>
        <taxon>Poaceae</taxon>
        <taxon>PACMAD clade</taxon>
        <taxon>Panicoideae</taxon>
        <taxon>Panicodae</taxon>
        <taxon>Paniceae</taxon>
        <taxon>Panicinae</taxon>
        <taxon>Panicum</taxon>
        <taxon>Panicum sect. Hiantes</taxon>
    </lineage>
</organism>
<reference evidence="2" key="1">
    <citation type="submission" date="2020-05" db="EMBL/GenBank/DDBJ databases">
        <title>WGS assembly of Panicum virgatum.</title>
        <authorList>
            <person name="Lovell J.T."/>
            <person name="Jenkins J."/>
            <person name="Shu S."/>
            <person name="Juenger T.E."/>
            <person name="Schmutz J."/>
        </authorList>
    </citation>
    <scope>NUCLEOTIDE SEQUENCE</scope>
    <source>
        <strain evidence="2">AP13</strain>
    </source>
</reference>
<dbReference type="OrthoDB" id="10263751at2759"/>
<dbReference type="SUPFAM" id="SSF52833">
    <property type="entry name" value="Thioredoxin-like"/>
    <property type="match status" value="1"/>
</dbReference>
<name>A0A8T0Q9D1_PANVG</name>
<dbReference type="Gene3D" id="3.40.30.10">
    <property type="entry name" value="Glutaredoxin"/>
    <property type="match status" value="1"/>
</dbReference>
<gene>
    <name evidence="2" type="ORF">PVAP13_7KG054045</name>
</gene>
<accession>A0A8T0Q9D1</accession>
<evidence type="ECO:0000259" key="1">
    <source>
        <dbReference type="Pfam" id="PF00085"/>
    </source>
</evidence>
<dbReference type="PANTHER" id="PTHR10438:SF387">
    <property type="entry name" value="OS09G0559600 PROTEIN"/>
    <property type="match status" value="1"/>
</dbReference>
<evidence type="ECO:0000313" key="3">
    <source>
        <dbReference type="Proteomes" id="UP000823388"/>
    </source>
</evidence>
<protein>
    <recommendedName>
        <fullName evidence="1">Thioredoxin domain-containing protein</fullName>
    </recommendedName>
</protein>
<dbReference type="Pfam" id="PF00085">
    <property type="entry name" value="Thioredoxin"/>
    <property type="match status" value="1"/>
</dbReference>
<keyword evidence="3" id="KW-1185">Reference proteome</keyword>
<dbReference type="InterPro" id="IPR050620">
    <property type="entry name" value="Thioredoxin_H-type-like"/>
</dbReference>